<dbReference type="Pfam" id="PF09996">
    <property type="entry name" value="DUF2237"/>
    <property type="match status" value="1"/>
</dbReference>
<dbReference type="PANTHER" id="PTHR37466">
    <property type="entry name" value="SLR1628 PROTEIN"/>
    <property type="match status" value="1"/>
</dbReference>
<dbReference type="KEGG" id="ipa:Isop_2383"/>
<dbReference type="eggNOG" id="COG3651">
    <property type="taxonomic scope" value="Bacteria"/>
</dbReference>
<dbReference type="STRING" id="575540.Isop_2383"/>
<dbReference type="PANTHER" id="PTHR37466:SF1">
    <property type="entry name" value="SLR1628 PROTEIN"/>
    <property type="match status" value="1"/>
</dbReference>
<accession>E8QWR0</accession>
<dbReference type="HOGENOM" id="CLU_127770_1_0_0"/>
<dbReference type="InParanoid" id="E8QWR0"/>
<sequence length="145" mass="15864">MSSLDKEGVNGRHESTPGQVARNVLGGELAICSLQPRTGFFRDGCCHTGPQDVGRHVVCAEVTAEFLAFTRRRGNDLSTPVPEWDFPGLKPGDRWCLCAERWREALEAGVAPPVVLEATHEAALRHVSLDDLKRHAKSPSSDPPR</sequence>
<reference key="1">
    <citation type="submission" date="2010-11" db="EMBL/GenBank/DDBJ databases">
        <title>The complete sequence of chromosome of Isophaera pallida ATCC 43644.</title>
        <authorList>
            <consortium name="US DOE Joint Genome Institute (JGI-PGF)"/>
            <person name="Lucas S."/>
            <person name="Copeland A."/>
            <person name="Lapidus A."/>
            <person name="Bruce D."/>
            <person name="Goodwin L."/>
            <person name="Pitluck S."/>
            <person name="Kyrpides N."/>
            <person name="Mavromatis K."/>
            <person name="Pagani I."/>
            <person name="Ivanova N."/>
            <person name="Saunders E."/>
            <person name="Brettin T."/>
            <person name="Detter J.C."/>
            <person name="Han C."/>
            <person name="Tapia R."/>
            <person name="Land M."/>
            <person name="Hauser L."/>
            <person name="Markowitz V."/>
            <person name="Cheng J.-F."/>
            <person name="Hugenholtz P."/>
            <person name="Woyke T."/>
            <person name="Wu D."/>
            <person name="Eisen J.A."/>
        </authorList>
    </citation>
    <scope>NUCLEOTIDE SEQUENCE</scope>
    <source>
        <strain>ATCC 43644</strain>
    </source>
</reference>
<evidence type="ECO:0000313" key="2">
    <source>
        <dbReference type="Proteomes" id="UP000008631"/>
    </source>
</evidence>
<reference evidence="1 2" key="2">
    <citation type="journal article" date="2011" name="Stand. Genomic Sci.">
        <title>Complete genome sequence of Isosphaera pallida type strain (IS1B).</title>
        <authorList>
            <consortium name="US DOE Joint Genome Institute (JGI-PGF)"/>
            <person name="Goker M."/>
            <person name="Cleland D."/>
            <person name="Saunders E."/>
            <person name="Lapidus A."/>
            <person name="Nolan M."/>
            <person name="Lucas S."/>
            <person name="Hammon N."/>
            <person name="Deshpande S."/>
            <person name="Cheng J.F."/>
            <person name="Tapia R."/>
            <person name="Han C."/>
            <person name="Goodwin L."/>
            <person name="Pitluck S."/>
            <person name="Liolios K."/>
            <person name="Pagani I."/>
            <person name="Ivanova N."/>
            <person name="Mavromatis K."/>
            <person name="Pati A."/>
            <person name="Chen A."/>
            <person name="Palaniappan K."/>
            <person name="Land M."/>
            <person name="Hauser L."/>
            <person name="Chang Y.J."/>
            <person name="Jeffries C.D."/>
            <person name="Detter J.C."/>
            <person name="Beck B."/>
            <person name="Woyke T."/>
            <person name="Bristow J."/>
            <person name="Eisen J.A."/>
            <person name="Markowitz V."/>
            <person name="Hugenholtz P."/>
            <person name="Kyrpides N.C."/>
            <person name="Klenk H.P."/>
        </authorList>
    </citation>
    <scope>NUCLEOTIDE SEQUENCE [LARGE SCALE GENOMIC DNA]</scope>
    <source>
        <strain evidence="2">ATCC 43644 / DSM 9630 / IS1B</strain>
    </source>
</reference>
<dbReference type="Proteomes" id="UP000008631">
    <property type="component" value="Chromosome"/>
</dbReference>
<gene>
    <name evidence="1" type="ordered locus">Isop_2383</name>
</gene>
<evidence type="ECO:0008006" key="3">
    <source>
        <dbReference type="Google" id="ProtNLM"/>
    </source>
</evidence>
<dbReference type="Gene3D" id="3.30.56.110">
    <property type="entry name" value="Protein of unknown function DUF2237"/>
    <property type="match status" value="1"/>
</dbReference>
<evidence type="ECO:0000313" key="1">
    <source>
        <dbReference type="EMBL" id="ADV62960.1"/>
    </source>
</evidence>
<dbReference type="EMBL" id="CP002353">
    <property type="protein sequence ID" value="ADV62960.1"/>
    <property type="molecule type" value="Genomic_DNA"/>
</dbReference>
<name>E8QWR0_ISOPI</name>
<protein>
    <recommendedName>
        <fullName evidence="3">DUF2237 domain-containing protein</fullName>
    </recommendedName>
</protein>
<dbReference type="RefSeq" id="WP_013565248.1">
    <property type="nucleotide sequence ID" value="NC_014962.1"/>
</dbReference>
<dbReference type="InterPro" id="IPR018714">
    <property type="entry name" value="DUF2237"/>
</dbReference>
<keyword evidence="2" id="KW-1185">Reference proteome</keyword>
<organism evidence="1 2">
    <name type="scientific">Isosphaera pallida (strain ATCC 43644 / DSM 9630 / IS1B)</name>
    <dbReference type="NCBI Taxonomy" id="575540"/>
    <lineage>
        <taxon>Bacteria</taxon>
        <taxon>Pseudomonadati</taxon>
        <taxon>Planctomycetota</taxon>
        <taxon>Planctomycetia</taxon>
        <taxon>Isosphaerales</taxon>
        <taxon>Isosphaeraceae</taxon>
        <taxon>Isosphaera</taxon>
    </lineage>
</organism>
<proteinExistence type="predicted"/>
<dbReference type="OrthoDB" id="9792525at2"/>
<dbReference type="AlphaFoldDB" id="E8QWR0"/>